<comment type="caution">
    <text evidence="3">The sequence shown here is derived from an EMBL/GenBank/DDBJ whole genome shotgun (WGS) entry which is preliminary data.</text>
</comment>
<dbReference type="Proteomes" id="UP000248745">
    <property type="component" value="Unassembled WGS sequence"/>
</dbReference>
<gene>
    <name evidence="3" type="ORF">DN068_20850</name>
</gene>
<evidence type="ECO:0000313" key="4">
    <source>
        <dbReference type="Proteomes" id="UP000248745"/>
    </source>
</evidence>
<dbReference type="InterPro" id="IPR002931">
    <property type="entry name" value="Transglutaminase-like"/>
</dbReference>
<dbReference type="Gene3D" id="2.60.40.3140">
    <property type="match status" value="1"/>
</dbReference>
<dbReference type="AlphaFoldDB" id="A0A2W2B423"/>
<accession>A0A2W2B423</accession>
<sequence length="669" mass="76707">MFLRNSIVAMLLLCLGFFSVSAAEKNRFLKDDPESIKQYVLQTQWDIAPKANAIVLFERAVYSISKDAGGFYVTRTVHSVVKILNKDGVDQADVVVPVGFSRTHAVEFKKVKGTTYNVEDGKLVSQSLSPDQIKKDVVRNGVMSERFSLPSVKEGSVIDYSYQIEEDMSSFFSWDFQEDIPKVYSEVVVMYPRILNVGGIAQSIYAFEKFDDTKKNVDDASVPLAYSGSVEALERDDVGMHWVRRNIPAYEKEPYVYNVYNYTEKIDIQVSGIYNGMGNGNRWGTWDKATEYLYKNEACFQSLSKREGFLRDDVERLTKGQPDDLSKVKAIYGFVRDSFECTGHNGIWHANLLDKVYSKRSGSVTELNVLLVKMLRMADLDGNAVLLSTRKHLRLVEEYPLLMRLNYCVCQVKLGDSTYYLDASSKNIPFGVLPMDCYNGYSSVIDRDNSEAVNLDPAMLVEKTIVAVHTTNDELSNYQINGTWSFGWSGSIRYRSQWKKDSMEIKKYVLQEVKKMPIDASLIDYSVKNLDESDKPLVLSINMKLKFSQADHLMISPCMVRSFSENPFKADKRYYPIEMPSAAVMSFILYLKIPKEYKIGSCPESVVYRIDDRNQYRYVIDKNTEQNTIQLRTDFTMKDARFDESKYSQLKSFFNSMIECQQQMLVLQK</sequence>
<proteinExistence type="predicted"/>
<dbReference type="Gene3D" id="2.60.120.1130">
    <property type="match status" value="1"/>
</dbReference>
<name>A0A2W2B423_9BACT</name>
<feature type="domain" description="Transglutaminase-like" evidence="2">
    <location>
        <begin position="315"/>
        <end position="380"/>
    </location>
</feature>
<feature type="chain" id="PRO_5015910630" description="Transglutaminase-like domain-containing protein" evidence="1">
    <location>
        <begin position="23"/>
        <end position="669"/>
    </location>
</feature>
<dbReference type="Pfam" id="PF01841">
    <property type="entry name" value="Transglut_core"/>
    <property type="match status" value="1"/>
</dbReference>
<dbReference type="EMBL" id="QKTW01000028">
    <property type="protein sequence ID" value="PZF70877.1"/>
    <property type="molecule type" value="Genomic_DNA"/>
</dbReference>
<reference evidence="3 4" key="1">
    <citation type="submission" date="2018-06" db="EMBL/GenBank/DDBJ databases">
        <title>Mucibacter soli gen. nov., sp. nov., a new member of the family Chitinophagaceae producing mucin.</title>
        <authorList>
            <person name="Kim M.-K."/>
            <person name="Park S."/>
            <person name="Kim T.-S."/>
            <person name="Joung Y."/>
            <person name="Han J.-H."/>
            <person name="Kim S.B."/>
        </authorList>
    </citation>
    <scope>NUCLEOTIDE SEQUENCE [LARGE SCALE GENOMIC DNA]</scope>
    <source>
        <strain evidence="3 4">R1-15</strain>
    </source>
</reference>
<keyword evidence="4" id="KW-1185">Reference proteome</keyword>
<keyword evidence="1" id="KW-0732">Signal</keyword>
<evidence type="ECO:0000313" key="3">
    <source>
        <dbReference type="EMBL" id="PZF70877.1"/>
    </source>
</evidence>
<organism evidence="3 4">
    <name type="scientific">Taibaiella soli</name>
    <dbReference type="NCBI Taxonomy" id="1649169"/>
    <lineage>
        <taxon>Bacteria</taxon>
        <taxon>Pseudomonadati</taxon>
        <taxon>Bacteroidota</taxon>
        <taxon>Chitinophagia</taxon>
        <taxon>Chitinophagales</taxon>
        <taxon>Chitinophagaceae</taxon>
        <taxon>Taibaiella</taxon>
    </lineage>
</organism>
<dbReference type="RefSeq" id="WP_111000893.1">
    <property type="nucleotide sequence ID" value="NZ_QKTW01000028.1"/>
</dbReference>
<evidence type="ECO:0000256" key="1">
    <source>
        <dbReference type="SAM" id="SignalP"/>
    </source>
</evidence>
<dbReference type="Gene3D" id="3.10.620.30">
    <property type="match status" value="1"/>
</dbReference>
<feature type="signal peptide" evidence="1">
    <location>
        <begin position="1"/>
        <end position="22"/>
    </location>
</feature>
<dbReference type="OrthoDB" id="98874at2"/>
<protein>
    <recommendedName>
        <fullName evidence="2">Transglutaminase-like domain-containing protein</fullName>
    </recommendedName>
</protein>
<evidence type="ECO:0000259" key="2">
    <source>
        <dbReference type="Pfam" id="PF01841"/>
    </source>
</evidence>